<feature type="region of interest" description="Disordered" evidence="2">
    <location>
        <begin position="526"/>
        <end position="551"/>
    </location>
</feature>
<dbReference type="PROSITE" id="PS50294">
    <property type="entry name" value="WD_REPEATS_REGION"/>
    <property type="match status" value="1"/>
</dbReference>
<dbReference type="GO" id="GO:0005737">
    <property type="term" value="C:cytoplasm"/>
    <property type="evidence" value="ECO:0007669"/>
    <property type="project" value="TreeGrafter"/>
</dbReference>
<accession>A0AAD5KCY0</accession>
<gene>
    <name evidence="3" type="ORF">BDA99DRAFT_429218</name>
</gene>
<evidence type="ECO:0000256" key="1">
    <source>
        <dbReference type="PROSITE-ProRule" id="PRU00221"/>
    </source>
</evidence>
<feature type="compositionally biased region" description="Basic and acidic residues" evidence="2">
    <location>
        <begin position="539"/>
        <end position="551"/>
    </location>
</feature>
<dbReference type="PANTHER" id="PTHR44099:SF4">
    <property type="entry name" value="RABCONNECTIN-3B, ISOFORM A"/>
    <property type="match status" value="1"/>
</dbReference>
<feature type="repeat" description="WD" evidence="1">
    <location>
        <begin position="473"/>
        <end position="505"/>
    </location>
</feature>
<dbReference type="Proteomes" id="UP001209540">
    <property type="component" value="Unassembled WGS sequence"/>
</dbReference>
<evidence type="ECO:0000313" key="3">
    <source>
        <dbReference type="EMBL" id="KAI9278936.1"/>
    </source>
</evidence>
<dbReference type="InterPro" id="IPR016024">
    <property type="entry name" value="ARM-type_fold"/>
</dbReference>
<reference evidence="3" key="2">
    <citation type="submission" date="2023-02" db="EMBL/GenBank/DDBJ databases">
        <authorList>
            <consortium name="DOE Joint Genome Institute"/>
            <person name="Mondo S.J."/>
            <person name="Chang Y."/>
            <person name="Wang Y."/>
            <person name="Ahrendt S."/>
            <person name="Andreopoulos W."/>
            <person name="Barry K."/>
            <person name="Beard J."/>
            <person name="Benny G.L."/>
            <person name="Blankenship S."/>
            <person name="Bonito G."/>
            <person name="Cuomo C."/>
            <person name="Desiro A."/>
            <person name="Gervers K.A."/>
            <person name="Hundley H."/>
            <person name="Kuo A."/>
            <person name="LaButti K."/>
            <person name="Lang B.F."/>
            <person name="Lipzen A."/>
            <person name="O'Donnell K."/>
            <person name="Pangilinan J."/>
            <person name="Reynolds N."/>
            <person name="Sandor L."/>
            <person name="Smith M.W."/>
            <person name="Tsang A."/>
            <person name="Grigoriev I.V."/>
            <person name="Stajich J.E."/>
            <person name="Spatafora J.W."/>
        </authorList>
    </citation>
    <scope>NUCLEOTIDE SEQUENCE</scope>
    <source>
        <strain evidence="3">RSA 2281</strain>
    </source>
</reference>
<keyword evidence="4" id="KW-1185">Reference proteome</keyword>
<comment type="caution">
    <text evidence="3">The sequence shown here is derived from an EMBL/GenBank/DDBJ whole genome shotgun (WGS) entry which is preliminary data.</text>
</comment>
<dbReference type="SUPFAM" id="SSF50978">
    <property type="entry name" value="WD40 repeat-like"/>
    <property type="match status" value="1"/>
</dbReference>
<dbReference type="AlphaFoldDB" id="A0AAD5KCY0"/>
<protein>
    <submittedName>
        <fullName evidence="3">Uncharacterized protein</fullName>
    </submittedName>
</protein>
<dbReference type="Pfam" id="PF00400">
    <property type="entry name" value="WD40"/>
    <property type="match status" value="1"/>
</dbReference>
<organism evidence="3 4">
    <name type="scientific">Phascolomyces articulosus</name>
    <dbReference type="NCBI Taxonomy" id="60185"/>
    <lineage>
        <taxon>Eukaryota</taxon>
        <taxon>Fungi</taxon>
        <taxon>Fungi incertae sedis</taxon>
        <taxon>Mucoromycota</taxon>
        <taxon>Mucoromycotina</taxon>
        <taxon>Mucoromycetes</taxon>
        <taxon>Mucorales</taxon>
        <taxon>Lichtheimiaceae</taxon>
        <taxon>Phascolomyces</taxon>
    </lineage>
</organism>
<dbReference type="SMART" id="SM00320">
    <property type="entry name" value="WD40"/>
    <property type="match status" value="1"/>
</dbReference>
<reference evidence="3" key="1">
    <citation type="journal article" date="2022" name="IScience">
        <title>Evolution of zygomycete secretomes and the origins of terrestrial fungal ecologies.</title>
        <authorList>
            <person name="Chang Y."/>
            <person name="Wang Y."/>
            <person name="Mondo S."/>
            <person name="Ahrendt S."/>
            <person name="Andreopoulos W."/>
            <person name="Barry K."/>
            <person name="Beard J."/>
            <person name="Benny G.L."/>
            <person name="Blankenship S."/>
            <person name="Bonito G."/>
            <person name="Cuomo C."/>
            <person name="Desiro A."/>
            <person name="Gervers K.A."/>
            <person name="Hundley H."/>
            <person name="Kuo A."/>
            <person name="LaButti K."/>
            <person name="Lang B.F."/>
            <person name="Lipzen A."/>
            <person name="O'Donnell K."/>
            <person name="Pangilinan J."/>
            <person name="Reynolds N."/>
            <person name="Sandor L."/>
            <person name="Smith M.E."/>
            <person name="Tsang A."/>
            <person name="Grigoriev I.V."/>
            <person name="Stajich J.E."/>
            <person name="Spatafora J.W."/>
        </authorList>
    </citation>
    <scope>NUCLEOTIDE SEQUENCE</scope>
    <source>
        <strain evidence="3">RSA 2281</strain>
    </source>
</reference>
<feature type="region of interest" description="Disordered" evidence="2">
    <location>
        <begin position="33"/>
        <end position="95"/>
    </location>
</feature>
<dbReference type="SUPFAM" id="SSF48371">
    <property type="entry name" value="ARM repeat"/>
    <property type="match status" value="1"/>
</dbReference>
<proteinExistence type="predicted"/>
<dbReference type="Gene3D" id="2.130.10.10">
    <property type="entry name" value="YVTN repeat-like/Quinoprotein amine dehydrogenase"/>
    <property type="match status" value="1"/>
</dbReference>
<dbReference type="PANTHER" id="PTHR44099">
    <property type="entry name" value="RABCONNECTIN-3B, ISOFORM A"/>
    <property type="match status" value="1"/>
</dbReference>
<keyword evidence="1" id="KW-0853">WD repeat</keyword>
<dbReference type="InterPro" id="IPR036322">
    <property type="entry name" value="WD40_repeat_dom_sf"/>
</dbReference>
<sequence>MSTLFSHVFTFNIRRVVHDLYAKYERIRGQNLAGDLIVPPPNPQQSTSSTSYDAVVPDITTFRPDKDDPLDIMSQPEDDDSNKNNSHQKMVKDKRSTDLRKRLELVSAIIAASISWNVSEAFENICSRTLTLQKHCYYDNISYGLKGANGYLSILAPLDDEKDAWKISTDLTASRLLSVAHLAKAIIFIAGQEAKSSDLIAGYAMALPPVVGKNYCFPSLSLLSKYWQDPSARSLFSSALNGLPQDEILSLITYWENYRINNLIPLSISVRKYTALSLALLLSDSDLDEPKSHHSDPSHASVARTLASMELLSQGFNTWESYINAAEVLRTMFAYASDTQPAMSRGAKNAIFQIASINTPLVIGTLTFDTTHAKRTDDRVQCLRIIGSFIRKKPVILYSHVHRVVESVVKALDPNVPHLRENVLPTATSVLHDLVKTYPFVDFSSSAQKLAVGTLEGASVIYDLRTATRSVVLEGHQGSISALAFSPDAKFVATSSLQDQTVRVWYSNLSLLGVLTSSFAHGLGGGSHSSSSSSSRRHHDYDSSSGLDHRESGSQKAYKVFSFALPHGGKFLYDRKEEMRDGILL</sequence>
<dbReference type="PROSITE" id="PS50082">
    <property type="entry name" value="WD_REPEATS_2"/>
    <property type="match status" value="1"/>
</dbReference>
<name>A0AAD5KCY0_9FUNG</name>
<dbReference type="InterPro" id="IPR001680">
    <property type="entry name" value="WD40_rpt"/>
</dbReference>
<evidence type="ECO:0000256" key="2">
    <source>
        <dbReference type="SAM" id="MobiDB-lite"/>
    </source>
</evidence>
<dbReference type="EMBL" id="JAIXMP010000001">
    <property type="protein sequence ID" value="KAI9278936.1"/>
    <property type="molecule type" value="Genomic_DNA"/>
</dbReference>
<dbReference type="InterPro" id="IPR015943">
    <property type="entry name" value="WD40/YVTN_repeat-like_dom_sf"/>
</dbReference>
<evidence type="ECO:0000313" key="4">
    <source>
        <dbReference type="Proteomes" id="UP001209540"/>
    </source>
</evidence>
<dbReference type="InterPro" id="IPR049916">
    <property type="entry name" value="WDR72-like"/>
</dbReference>